<dbReference type="Pfam" id="PF12158">
    <property type="entry name" value="DUF3592"/>
    <property type="match status" value="1"/>
</dbReference>
<comment type="caution">
    <text evidence="3">The sequence shown here is derived from an EMBL/GenBank/DDBJ whole genome shotgun (WGS) entry which is preliminary data.</text>
</comment>
<dbReference type="EMBL" id="JBHTKA010000007">
    <property type="protein sequence ID" value="MFD1001590.1"/>
    <property type="molecule type" value="Genomic_DNA"/>
</dbReference>
<dbReference type="Proteomes" id="UP001597112">
    <property type="component" value="Unassembled WGS sequence"/>
</dbReference>
<reference evidence="4" key="1">
    <citation type="journal article" date="2019" name="Int. J. Syst. Evol. Microbiol.">
        <title>The Global Catalogue of Microorganisms (GCM) 10K type strain sequencing project: providing services to taxonomists for standard genome sequencing and annotation.</title>
        <authorList>
            <consortium name="The Broad Institute Genomics Platform"/>
            <consortium name="The Broad Institute Genome Sequencing Center for Infectious Disease"/>
            <person name="Wu L."/>
            <person name="Ma J."/>
        </authorList>
    </citation>
    <scope>NUCLEOTIDE SEQUENCE [LARGE SCALE GENOMIC DNA]</scope>
    <source>
        <strain evidence="4">CCUG 58938</strain>
    </source>
</reference>
<name>A0ABW3K5Q6_9BACT</name>
<feature type="domain" description="DUF3592" evidence="2">
    <location>
        <begin position="243"/>
        <end position="325"/>
    </location>
</feature>
<protein>
    <submittedName>
        <fullName evidence="3">DUF3592 domain-containing protein</fullName>
    </submittedName>
</protein>
<feature type="transmembrane region" description="Helical" evidence="1">
    <location>
        <begin position="328"/>
        <end position="348"/>
    </location>
</feature>
<organism evidence="3 4">
    <name type="scientific">Ohtaekwangia kribbensis</name>
    <dbReference type="NCBI Taxonomy" id="688913"/>
    <lineage>
        <taxon>Bacteria</taxon>
        <taxon>Pseudomonadati</taxon>
        <taxon>Bacteroidota</taxon>
        <taxon>Cytophagia</taxon>
        <taxon>Cytophagales</taxon>
        <taxon>Fulvivirgaceae</taxon>
        <taxon>Ohtaekwangia</taxon>
    </lineage>
</organism>
<accession>A0ABW3K5Q6</accession>
<evidence type="ECO:0000313" key="4">
    <source>
        <dbReference type="Proteomes" id="UP001597112"/>
    </source>
</evidence>
<keyword evidence="1" id="KW-0812">Transmembrane</keyword>
<evidence type="ECO:0000256" key="1">
    <source>
        <dbReference type="SAM" id="Phobius"/>
    </source>
</evidence>
<proteinExistence type="predicted"/>
<feature type="transmembrane region" description="Helical" evidence="1">
    <location>
        <begin position="208"/>
        <end position="230"/>
    </location>
</feature>
<evidence type="ECO:0000313" key="3">
    <source>
        <dbReference type="EMBL" id="MFD1001590.1"/>
    </source>
</evidence>
<dbReference type="InterPro" id="IPR021994">
    <property type="entry name" value="DUF3592"/>
</dbReference>
<keyword evidence="4" id="KW-1185">Reference proteome</keyword>
<gene>
    <name evidence="3" type="ORF">ACFQ21_19830</name>
</gene>
<sequence>MDHFKTNIALIPKATGAEKTIGAIIIALMFVPFAIGIFSENKRLLLSLPAAFVLLFIFNLVSKEKFNHRNWVQKDFFVEFTLSGVKIISSTGQKEFLWTAMRGTQLQVRGFDGEVKPGEDESGHYNGTENRLTFHAHNRKYELNFYLKNAEQKQALKLFLQNIIAPDTHLTFQEQQEIYSADINSFKEVLKESEPTGQKKSIKSMGCLVLFITPFVLIGIGTFGLALYQFGKVAQARNWTPVHAKVLSVEMVSSSDSESTSYKVEMKYKYSVSSQTFMGSSVSFNSGMNNIEHYGELYNVLNQSQVIQIYVNENDPAESVVIRGITNAMIGMLIFSIMWNSLLLTFLLPALNRKLEMKKVLIVTLVMWALGIGKFIFQVGDIDISTQVSVIEAKEGRK</sequence>
<feature type="transmembrane region" description="Helical" evidence="1">
    <location>
        <begin position="360"/>
        <end position="377"/>
    </location>
</feature>
<evidence type="ECO:0000259" key="2">
    <source>
        <dbReference type="Pfam" id="PF12158"/>
    </source>
</evidence>
<dbReference type="RefSeq" id="WP_377581624.1">
    <property type="nucleotide sequence ID" value="NZ_JBHTKA010000007.1"/>
</dbReference>
<feature type="transmembrane region" description="Helical" evidence="1">
    <location>
        <begin position="44"/>
        <end position="61"/>
    </location>
</feature>
<keyword evidence="1" id="KW-1133">Transmembrane helix</keyword>
<feature type="transmembrane region" description="Helical" evidence="1">
    <location>
        <begin position="21"/>
        <end position="38"/>
    </location>
</feature>
<keyword evidence="1" id="KW-0472">Membrane</keyword>